<dbReference type="EMBL" id="MN740944">
    <property type="protein sequence ID" value="QHU19104.1"/>
    <property type="molecule type" value="Genomic_DNA"/>
</dbReference>
<protein>
    <recommendedName>
        <fullName evidence="5">Apple domain-containing protein</fullName>
    </recommendedName>
</protein>
<keyword evidence="4" id="KW-1133">Transmembrane helix</keyword>
<dbReference type="Gene3D" id="3.50.4.10">
    <property type="entry name" value="Hepatocyte Growth Factor"/>
    <property type="match status" value="1"/>
</dbReference>
<feature type="domain" description="Apple" evidence="5">
    <location>
        <begin position="765"/>
        <end position="842"/>
    </location>
</feature>
<keyword evidence="2" id="KW-1015">Disulfide bond</keyword>
<sequence>MNNELLNISLNQGKQFNKYQSKIKKKIKISKEGFTNESDKNILTHSEDNFKPVVKNQRLTITENNKQLNKLQNLQNEYQDLLQQYNQIQKSLVGSSLEEINRTSANNKYLNKNIKFTDGTICYVTSLGIAKPYPSLDIFNKTSGKNGCPTSDDVIILTIPWLTSYVPGSIIPTNPTLIVGDAMMREESCGYEGKNIYVSSLINNPNSNYIGCYNDIPNLTNINIIPIMNSSNNVNGFISTSSSVYLSNNDTFGPWAALDQNSNTYWSSETLYNSETGLYEGANSISSLSGEYLAISLPGINTVSSQLSSINQYSLTPSSNTGSSPNSWYILGYNNNQWVQIDRQVDQQFTSSLAKVYSISDPNKYSGFCLLVDKVGPNIKSVQIAEWNLYSNVLSTNAGAMIIQNSNSGTFEQCQQYAIDNSYQYFAYQSNGLATCSVSNDLSTIKMYGDSSIQINAIPVWSTNTIGFGSNTCYISSLGQMILTNSSGTNTWNSPNAPIDCINLGYVNPDTIQGSFGGNCVGKPLNIDCGNPSTTQSYGTEGIVGNLNDLLYNKATSSLNNSLTNWIYNPLTDWTKEDPAYCCAKTVNYSYQCGGNAYKSGEISGGSNINFDCSQEVSNCIFFLILQDDGNLCLYRGTDPSDNRGSIWCASTNGSQKSINPDWVASKGKYGRNYLKNNETLAAGEWMGSNDGSMKLIMQTDGNLVLYTSETKPGCTKDNNGKYYGEKNVNAVYEINAKGNKSNLGKVAYIDSNSKLREYPSSMLGYSNEYQLYQGTDSGGNDITSLQASTIDDCKNNCDNVDACAAFVYQANTSTCWLKNSNAYPVGEKQNNNSLVLGVRKPSVAGSSSCPNTMVNVDTIQYDNYAKGPNLNVKTNCNANLKPVSKENMDKYNEIKNNLFNLGQKIASEMETLYNQDNKIYEKLNMNSEQFKKNISMYKNINDKINSNNMEGMQNMKRLNITDINGMLSDTDIRVLQENYSYIFWSILAVGLITVAINTMKK</sequence>
<dbReference type="GO" id="GO:0005576">
    <property type="term" value="C:extracellular region"/>
    <property type="evidence" value="ECO:0007669"/>
    <property type="project" value="InterPro"/>
</dbReference>
<feature type="transmembrane region" description="Helical" evidence="4">
    <location>
        <begin position="982"/>
        <end position="1000"/>
    </location>
</feature>
<dbReference type="InterPro" id="IPR003609">
    <property type="entry name" value="Pan_app"/>
</dbReference>
<evidence type="ECO:0000256" key="2">
    <source>
        <dbReference type="ARBA" id="ARBA00023157"/>
    </source>
</evidence>
<dbReference type="Gene3D" id="2.60.120.260">
    <property type="entry name" value="Galactose-binding domain-like"/>
    <property type="match status" value="1"/>
</dbReference>
<dbReference type="CDD" id="cd01100">
    <property type="entry name" value="APPLE_Factor_XI_like"/>
    <property type="match status" value="1"/>
</dbReference>
<proteinExistence type="predicted"/>
<evidence type="ECO:0000259" key="5">
    <source>
        <dbReference type="PROSITE" id="PS50948"/>
    </source>
</evidence>
<dbReference type="SUPFAM" id="SSF51110">
    <property type="entry name" value="alpha-D-mannose-specific plant lectins"/>
    <property type="match status" value="1"/>
</dbReference>
<evidence type="ECO:0000256" key="3">
    <source>
        <dbReference type="SAM" id="Coils"/>
    </source>
</evidence>
<keyword evidence="1" id="KW-0677">Repeat</keyword>
<dbReference type="InterPro" id="IPR036426">
    <property type="entry name" value="Bulb-type_lectin_dom_sf"/>
</dbReference>
<evidence type="ECO:0000313" key="6">
    <source>
        <dbReference type="EMBL" id="QHU19104.1"/>
    </source>
</evidence>
<name>A0A6C0KRR4_9ZZZZ</name>
<accession>A0A6C0KRR4</accession>
<dbReference type="SMART" id="SM00223">
    <property type="entry name" value="APPLE"/>
    <property type="match status" value="1"/>
</dbReference>
<dbReference type="PROSITE" id="PS50948">
    <property type="entry name" value="PAN"/>
    <property type="match status" value="1"/>
</dbReference>
<organism evidence="6">
    <name type="scientific">viral metagenome</name>
    <dbReference type="NCBI Taxonomy" id="1070528"/>
    <lineage>
        <taxon>unclassified sequences</taxon>
        <taxon>metagenomes</taxon>
        <taxon>organismal metagenomes</taxon>
    </lineage>
</organism>
<evidence type="ECO:0000256" key="4">
    <source>
        <dbReference type="SAM" id="Phobius"/>
    </source>
</evidence>
<dbReference type="Gene3D" id="2.90.10.10">
    <property type="entry name" value="Bulb-type lectin domain"/>
    <property type="match status" value="2"/>
</dbReference>
<feature type="coiled-coil region" evidence="3">
    <location>
        <begin position="54"/>
        <end position="91"/>
    </location>
</feature>
<keyword evidence="4" id="KW-0812">Transmembrane</keyword>
<dbReference type="Pfam" id="PF00024">
    <property type="entry name" value="PAN_1"/>
    <property type="match status" value="1"/>
</dbReference>
<keyword evidence="3" id="KW-0175">Coiled coil</keyword>
<evidence type="ECO:0000256" key="1">
    <source>
        <dbReference type="ARBA" id="ARBA00022737"/>
    </source>
</evidence>
<reference evidence="6" key="1">
    <citation type="journal article" date="2020" name="Nature">
        <title>Giant virus diversity and host interactions through global metagenomics.</title>
        <authorList>
            <person name="Schulz F."/>
            <person name="Roux S."/>
            <person name="Paez-Espino D."/>
            <person name="Jungbluth S."/>
            <person name="Walsh D.A."/>
            <person name="Denef V.J."/>
            <person name="McMahon K.D."/>
            <person name="Konstantinidis K.T."/>
            <person name="Eloe-Fadrosh E.A."/>
            <person name="Kyrpides N.C."/>
            <person name="Woyke T."/>
        </authorList>
    </citation>
    <scope>NUCLEOTIDE SEQUENCE</scope>
    <source>
        <strain evidence="6">GVMAG-S-3300013014-104</strain>
    </source>
</reference>
<dbReference type="GO" id="GO:0006508">
    <property type="term" value="P:proteolysis"/>
    <property type="evidence" value="ECO:0007669"/>
    <property type="project" value="InterPro"/>
</dbReference>
<dbReference type="AlphaFoldDB" id="A0A6C0KRR4"/>
<keyword evidence="4" id="KW-0472">Membrane</keyword>
<dbReference type="InterPro" id="IPR000177">
    <property type="entry name" value="Apple"/>
</dbReference>